<evidence type="ECO:0000313" key="2">
    <source>
        <dbReference type="EMBL" id="VTR95604.1"/>
    </source>
</evidence>
<reference evidence="2 3" key="1">
    <citation type="submission" date="2019-05" db="EMBL/GenBank/DDBJ databases">
        <authorList>
            <consortium name="Science for Life Laboratories"/>
        </authorList>
    </citation>
    <scope>NUCLEOTIDE SEQUENCE [LARGE SCALE GENOMIC DNA]</scope>
    <source>
        <strain evidence="2">Soil9</strain>
    </source>
</reference>
<name>A0A6P2D647_9BACT</name>
<dbReference type="GO" id="GO:0008270">
    <property type="term" value="F:zinc ion binding"/>
    <property type="evidence" value="ECO:0007669"/>
    <property type="project" value="InterPro"/>
</dbReference>
<dbReference type="AlphaFoldDB" id="A0A6P2D647"/>
<sequence>MPTSPGLSRKYPHHYPAPRKYALVISCVDCRLLDDLVRFLDHDNLTNRYYHLTFAGCAIGLNKKAPVYHPTCTQRSEHTCVPFDFSTWKQALYDHLKLVLTLTKGEVTDVYVIEHADCGAYKAFLNVDYYADTANPDTSAEHNDHHAHALELAKELIEWYDTPAAKALAADLKKQFGLEELRPPLVRGFLMDLRGGVERLFDSPTPGKRTKKARTPAPATDDECYM</sequence>
<feature type="region of interest" description="Disordered" evidence="1">
    <location>
        <begin position="201"/>
        <end position="226"/>
    </location>
</feature>
<proteinExistence type="predicted"/>
<organism evidence="2 3">
    <name type="scientific">Gemmata massiliana</name>
    <dbReference type="NCBI Taxonomy" id="1210884"/>
    <lineage>
        <taxon>Bacteria</taxon>
        <taxon>Pseudomonadati</taxon>
        <taxon>Planctomycetota</taxon>
        <taxon>Planctomycetia</taxon>
        <taxon>Gemmatales</taxon>
        <taxon>Gemmataceae</taxon>
        <taxon>Gemmata</taxon>
    </lineage>
</organism>
<evidence type="ECO:0000313" key="3">
    <source>
        <dbReference type="Proteomes" id="UP000464178"/>
    </source>
</evidence>
<accession>A0A6P2D647</accession>
<dbReference type="InterPro" id="IPR036874">
    <property type="entry name" value="Carbonic_anhydrase_sf"/>
</dbReference>
<evidence type="ECO:0000256" key="1">
    <source>
        <dbReference type="SAM" id="MobiDB-lite"/>
    </source>
</evidence>
<dbReference type="SUPFAM" id="SSF53056">
    <property type="entry name" value="beta-carbonic anhydrase, cab"/>
    <property type="match status" value="1"/>
</dbReference>
<dbReference type="RefSeq" id="WP_162670002.1">
    <property type="nucleotide sequence ID" value="NZ_LR593886.1"/>
</dbReference>
<dbReference type="KEGG" id="gms:SOIL9_21100"/>
<protein>
    <submittedName>
        <fullName evidence="2">Cog0288: carbonic anhydrase: Uncharacterized protein</fullName>
    </submittedName>
</protein>
<keyword evidence="3" id="KW-1185">Reference proteome</keyword>
<dbReference type="Proteomes" id="UP000464178">
    <property type="component" value="Chromosome"/>
</dbReference>
<gene>
    <name evidence="2" type="ORF">SOIL9_21100</name>
</gene>
<dbReference type="EMBL" id="LR593886">
    <property type="protein sequence ID" value="VTR95604.1"/>
    <property type="molecule type" value="Genomic_DNA"/>
</dbReference>
<dbReference type="GO" id="GO:0004089">
    <property type="term" value="F:carbonate dehydratase activity"/>
    <property type="evidence" value="ECO:0007669"/>
    <property type="project" value="InterPro"/>
</dbReference>